<evidence type="ECO:0000259" key="7">
    <source>
        <dbReference type="Pfam" id="PF00534"/>
    </source>
</evidence>
<feature type="domain" description="Glycosyl transferase family 1" evidence="7">
    <location>
        <begin position="214"/>
        <end position="326"/>
    </location>
</feature>
<comment type="similarity">
    <text evidence="1">Belongs to the glycosyltransferase group 1 family. Glycosyltransferase 4 subfamily.</text>
</comment>
<feature type="domain" description="tRNA-queuosine alpha-mannosyltransferase N-terminal" evidence="8">
    <location>
        <begin position="26"/>
        <end position="194"/>
    </location>
</feature>
<dbReference type="PANTHER" id="PTHR13615:SF3">
    <property type="entry name" value="GLYCOSYLTRANSFERASE-LIKE DOMAIN-CONTAINING PROTEIN 1"/>
    <property type="match status" value="1"/>
</dbReference>
<dbReference type="OrthoDB" id="10032790at2759"/>
<dbReference type="InterPro" id="IPR051862">
    <property type="entry name" value="GT-like_domain_containing_1"/>
</dbReference>
<reference evidence="9" key="1">
    <citation type="submission" date="2020-11" db="EMBL/GenBank/DDBJ databases">
        <authorList>
            <person name="Tran Van P."/>
        </authorList>
    </citation>
    <scope>NUCLEOTIDE SEQUENCE</scope>
</reference>
<evidence type="ECO:0000259" key="8">
    <source>
        <dbReference type="Pfam" id="PF12038"/>
    </source>
</evidence>
<evidence type="ECO:0000256" key="5">
    <source>
        <dbReference type="ARBA" id="ARBA00044539"/>
    </source>
</evidence>
<organism evidence="9">
    <name type="scientific">Notodromas monacha</name>
    <dbReference type="NCBI Taxonomy" id="399045"/>
    <lineage>
        <taxon>Eukaryota</taxon>
        <taxon>Metazoa</taxon>
        <taxon>Ecdysozoa</taxon>
        <taxon>Arthropoda</taxon>
        <taxon>Crustacea</taxon>
        <taxon>Oligostraca</taxon>
        <taxon>Ostracoda</taxon>
        <taxon>Podocopa</taxon>
        <taxon>Podocopida</taxon>
        <taxon>Cypridocopina</taxon>
        <taxon>Cypridoidea</taxon>
        <taxon>Cyprididae</taxon>
        <taxon>Notodromas</taxon>
    </lineage>
</organism>
<dbReference type="AlphaFoldDB" id="A0A7R9BHI2"/>
<evidence type="ECO:0000256" key="6">
    <source>
        <dbReference type="ARBA" id="ARBA00048439"/>
    </source>
</evidence>
<evidence type="ECO:0000256" key="4">
    <source>
        <dbReference type="ARBA" id="ARBA00044517"/>
    </source>
</evidence>
<evidence type="ECO:0000313" key="10">
    <source>
        <dbReference type="Proteomes" id="UP000678499"/>
    </source>
</evidence>
<dbReference type="EMBL" id="CAJPEX010000182">
    <property type="protein sequence ID" value="CAG0914021.1"/>
    <property type="molecule type" value="Genomic_DNA"/>
</dbReference>
<dbReference type="InterPro" id="IPR022701">
    <property type="entry name" value="QTMAN_N"/>
</dbReference>
<evidence type="ECO:0000256" key="3">
    <source>
        <dbReference type="ARBA" id="ARBA00022679"/>
    </source>
</evidence>
<evidence type="ECO:0000256" key="1">
    <source>
        <dbReference type="ARBA" id="ARBA00009481"/>
    </source>
</evidence>
<keyword evidence="10" id="KW-1185">Reference proteome</keyword>
<accession>A0A7R9BHI2</accession>
<dbReference type="EMBL" id="OA882219">
    <property type="protein sequence ID" value="CAD7273869.1"/>
    <property type="molecule type" value="Genomic_DNA"/>
</dbReference>
<comment type="catalytic activity">
    <reaction evidence="6">
        <text>queuosine(34) in tRNA(Asp) + GDP-alpha-D-mannose = O-4''-alpha-D-mannosylqueuosine(34) in tRNA(Asp) + GDP + H(+)</text>
        <dbReference type="Rhea" id="RHEA:12885"/>
        <dbReference type="Rhea" id="RHEA-COMP:18572"/>
        <dbReference type="Rhea" id="RHEA-COMP:18581"/>
        <dbReference type="ChEBI" id="CHEBI:15378"/>
        <dbReference type="ChEBI" id="CHEBI:57527"/>
        <dbReference type="ChEBI" id="CHEBI:58189"/>
        <dbReference type="ChEBI" id="CHEBI:194431"/>
        <dbReference type="ChEBI" id="CHEBI:194442"/>
        <dbReference type="EC" id="2.4.1.110"/>
    </reaction>
    <physiologicalReaction direction="left-to-right" evidence="6">
        <dbReference type="Rhea" id="RHEA:12886"/>
    </physiologicalReaction>
</comment>
<evidence type="ECO:0000313" key="9">
    <source>
        <dbReference type="EMBL" id="CAD7273869.1"/>
    </source>
</evidence>
<sequence>MVSLTAGESRFSIGDQWKDFDGKPDVLILEPFHDGSHKQLLDTILNEVDGSRFLMLTMSGKKWHWRARNSGLYFAGIVPRLDSYRVLFATSVMNLADFIALRPEFNRVAKILYFHENELNYPIVNPKERDFYYGTAQIISCLVADIVLFNSGYNLESFLNATHKHFNMMPDYLPDVSEMVRRIRGKAHVLHFPVKFPVINAVPSPESSDRLLHILWPHRWEHDKGGDIFFECLRQLKKTTRFKVSILGQKFSEVPEAFITAREEFKDEILHWGFLDQKKDYWEVLKKSDVVVSTSLHEFFGVSMVEAAIAGCFPLCPNRLSYPEIFPKECLYNTENQLRRRLENFCGKPSSARNESSKLGISCRLKANYSAEVLSPIYRAVLGLEKFPGEETGCILELKNCVAKLQIHE</sequence>
<name>A0A7R9BHI2_9CRUS</name>
<keyword evidence="2" id="KW-0328">Glycosyltransferase</keyword>
<protein>
    <recommendedName>
        <fullName evidence="5">tRNA-queuosine alpha-mannosyltransferase</fullName>
        <ecNumber evidence="4">2.4.1.110</ecNumber>
    </recommendedName>
</protein>
<dbReference type="Proteomes" id="UP000678499">
    <property type="component" value="Unassembled WGS sequence"/>
</dbReference>
<dbReference type="PANTHER" id="PTHR13615">
    <property type="entry name" value="GLYCOSYLTRANSFERASE-LIKE 1"/>
    <property type="match status" value="1"/>
</dbReference>
<dbReference type="Pfam" id="PF00534">
    <property type="entry name" value="Glycos_transf_1"/>
    <property type="match status" value="1"/>
</dbReference>
<dbReference type="Gene3D" id="3.40.50.2000">
    <property type="entry name" value="Glycogen Phosphorylase B"/>
    <property type="match status" value="1"/>
</dbReference>
<dbReference type="EC" id="2.4.1.110" evidence="4"/>
<gene>
    <name evidence="9" type="ORF">NMOB1V02_LOCUS1738</name>
</gene>
<dbReference type="Pfam" id="PF12038">
    <property type="entry name" value="QTMAN_N"/>
    <property type="match status" value="1"/>
</dbReference>
<dbReference type="CDD" id="cd01635">
    <property type="entry name" value="Glycosyltransferase_GTB-type"/>
    <property type="match status" value="1"/>
</dbReference>
<dbReference type="GO" id="GO:0016438">
    <property type="term" value="F:tRNA-queuosine(34) beta-mannosyltransferase activity"/>
    <property type="evidence" value="ECO:0007669"/>
    <property type="project" value="UniProtKB-EC"/>
</dbReference>
<evidence type="ECO:0000256" key="2">
    <source>
        <dbReference type="ARBA" id="ARBA00022676"/>
    </source>
</evidence>
<proteinExistence type="inferred from homology"/>
<dbReference type="InterPro" id="IPR001296">
    <property type="entry name" value="Glyco_trans_1"/>
</dbReference>
<keyword evidence="3" id="KW-0808">Transferase</keyword>
<dbReference type="SUPFAM" id="SSF53756">
    <property type="entry name" value="UDP-Glycosyltransferase/glycogen phosphorylase"/>
    <property type="match status" value="1"/>
</dbReference>